<feature type="compositionally biased region" description="Basic and acidic residues" evidence="2">
    <location>
        <begin position="121"/>
        <end position="131"/>
    </location>
</feature>
<dbReference type="RefSeq" id="WP_380618176.1">
    <property type="nucleotide sequence ID" value="NZ_JBHSDK010000005.1"/>
</dbReference>
<dbReference type="SMART" id="SM00448">
    <property type="entry name" value="REC"/>
    <property type="match status" value="1"/>
</dbReference>
<dbReference type="SUPFAM" id="SSF52172">
    <property type="entry name" value="CheY-like"/>
    <property type="match status" value="1"/>
</dbReference>
<protein>
    <submittedName>
        <fullName evidence="5">Response regulator</fullName>
    </submittedName>
</protein>
<feature type="domain" description="Response regulatory" evidence="4">
    <location>
        <begin position="169"/>
        <end position="282"/>
    </location>
</feature>
<keyword evidence="3" id="KW-1133">Transmembrane helix</keyword>
<keyword evidence="6" id="KW-1185">Reference proteome</keyword>
<sequence length="289" mass="31481">MSEKIWIEIIKILPSLLWIGFGVVVLFTTRRILESQAHRLQKVGTPFLNVEFAQQLLEDAQHEGSLHVGTAAVPEMPDVPPQAPHGGAVKGRAEKPTVDLDPPVGPDGPGAPSGSAEIDWMDAKSYAREPSGDAPSTPAPRQRTKLTPRSLTRTSRRLVQNADAFKGRSVLWVDDVPTNNYSLMRLLNSMGATVHTARSTRQALDYLQAFVYDVVITDLRRTTEEPVDTAGMTLVRSLREEGIGVPVVFYTAQHAVLPGVPDGAAGSTDRADELVNILIDLLSGVRPRR</sequence>
<organism evidence="5 6">
    <name type="scientific">Salininema proteolyticum</name>
    <dbReference type="NCBI Taxonomy" id="1607685"/>
    <lineage>
        <taxon>Bacteria</taxon>
        <taxon>Bacillati</taxon>
        <taxon>Actinomycetota</taxon>
        <taxon>Actinomycetes</taxon>
        <taxon>Glycomycetales</taxon>
        <taxon>Glycomycetaceae</taxon>
        <taxon>Salininema</taxon>
    </lineage>
</organism>
<dbReference type="CDD" id="cd00156">
    <property type="entry name" value="REC"/>
    <property type="match status" value="1"/>
</dbReference>
<evidence type="ECO:0000256" key="3">
    <source>
        <dbReference type="SAM" id="Phobius"/>
    </source>
</evidence>
<evidence type="ECO:0000313" key="6">
    <source>
        <dbReference type="Proteomes" id="UP001595823"/>
    </source>
</evidence>
<name>A0ABV8TUZ6_9ACTN</name>
<dbReference type="EMBL" id="JBHSDK010000005">
    <property type="protein sequence ID" value="MFC4334417.1"/>
    <property type="molecule type" value="Genomic_DNA"/>
</dbReference>
<proteinExistence type="predicted"/>
<dbReference type="InterPro" id="IPR011006">
    <property type="entry name" value="CheY-like_superfamily"/>
</dbReference>
<comment type="caution">
    <text evidence="5">The sequence shown here is derived from an EMBL/GenBank/DDBJ whole genome shotgun (WGS) entry which is preliminary data.</text>
</comment>
<evidence type="ECO:0000259" key="4">
    <source>
        <dbReference type="PROSITE" id="PS50110"/>
    </source>
</evidence>
<accession>A0ABV8TUZ6</accession>
<dbReference type="InterPro" id="IPR001789">
    <property type="entry name" value="Sig_transdc_resp-reg_receiver"/>
</dbReference>
<dbReference type="Proteomes" id="UP001595823">
    <property type="component" value="Unassembled WGS sequence"/>
</dbReference>
<evidence type="ECO:0000256" key="2">
    <source>
        <dbReference type="SAM" id="MobiDB-lite"/>
    </source>
</evidence>
<dbReference type="Gene3D" id="3.40.50.2300">
    <property type="match status" value="1"/>
</dbReference>
<feature type="transmembrane region" description="Helical" evidence="3">
    <location>
        <begin position="12"/>
        <end position="33"/>
    </location>
</feature>
<dbReference type="Pfam" id="PF00072">
    <property type="entry name" value="Response_reg"/>
    <property type="match status" value="1"/>
</dbReference>
<feature type="modified residue" description="4-aspartylphosphate" evidence="1">
    <location>
        <position position="218"/>
    </location>
</feature>
<feature type="region of interest" description="Disordered" evidence="2">
    <location>
        <begin position="75"/>
        <end position="149"/>
    </location>
</feature>
<keyword evidence="3" id="KW-0472">Membrane</keyword>
<reference evidence="6" key="1">
    <citation type="journal article" date="2019" name="Int. J. Syst. Evol. Microbiol.">
        <title>The Global Catalogue of Microorganisms (GCM) 10K type strain sequencing project: providing services to taxonomists for standard genome sequencing and annotation.</title>
        <authorList>
            <consortium name="The Broad Institute Genomics Platform"/>
            <consortium name="The Broad Institute Genome Sequencing Center for Infectious Disease"/>
            <person name="Wu L."/>
            <person name="Ma J."/>
        </authorList>
    </citation>
    <scope>NUCLEOTIDE SEQUENCE [LARGE SCALE GENOMIC DNA]</scope>
    <source>
        <strain evidence="6">IBRC-M 10908</strain>
    </source>
</reference>
<evidence type="ECO:0000313" key="5">
    <source>
        <dbReference type="EMBL" id="MFC4334417.1"/>
    </source>
</evidence>
<keyword evidence="3" id="KW-0812">Transmembrane</keyword>
<evidence type="ECO:0000256" key="1">
    <source>
        <dbReference type="PROSITE-ProRule" id="PRU00169"/>
    </source>
</evidence>
<gene>
    <name evidence="5" type="ORF">ACFPET_04300</name>
</gene>
<dbReference type="PROSITE" id="PS50110">
    <property type="entry name" value="RESPONSE_REGULATORY"/>
    <property type="match status" value="1"/>
</dbReference>
<keyword evidence="1" id="KW-0597">Phosphoprotein</keyword>